<protein>
    <submittedName>
        <fullName evidence="4">DUF4129 domain-containing protein</fullName>
    </submittedName>
</protein>
<evidence type="ECO:0000313" key="4">
    <source>
        <dbReference type="EMBL" id="MEN5380256.1"/>
    </source>
</evidence>
<reference evidence="4 5" key="1">
    <citation type="submission" date="2024-04" db="EMBL/GenBank/DDBJ databases">
        <title>WGS of bacteria from Torrens River.</title>
        <authorList>
            <person name="Wyrsch E.R."/>
            <person name="Drigo B."/>
        </authorList>
    </citation>
    <scope>NUCLEOTIDE SEQUENCE [LARGE SCALE GENOMIC DNA]</scope>
    <source>
        <strain evidence="4 5">TWI391</strain>
    </source>
</reference>
<proteinExistence type="predicted"/>
<name>A0ABV0BZQ4_9SPHI</name>
<evidence type="ECO:0000256" key="2">
    <source>
        <dbReference type="SAM" id="SignalP"/>
    </source>
</evidence>
<dbReference type="Proteomes" id="UP001409291">
    <property type="component" value="Unassembled WGS sequence"/>
</dbReference>
<dbReference type="RefSeq" id="WP_183918193.1">
    <property type="nucleotide sequence ID" value="NZ_JBDJLH010000010.1"/>
</dbReference>
<organism evidence="4 5">
    <name type="scientific">Sphingobacterium kitahiroshimense</name>
    <dbReference type="NCBI Taxonomy" id="470446"/>
    <lineage>
        <taxon>Bacteria</taxon>
        <taxon>Pseudomonadati</taxon>
        <taxon>Bacteroidota</taxon>
        <taxon>Sphingobacteriia</taxon>
        <taxon>Sphingobacteriales</taxon>
        <taxon>Sphingobacteriaceae</taxon>
        <taxon>Sphingobacterium</taxon>
    </lineage>
</organism>
<keyword evidence="5" id="KW-1185">Reference proteome</keyword>
<evidence type="ECO:0000313" key="5">
    <source>
        <dbReference type="Proteomes" id="UP001409291"/>
    </source>
</evidence>
<sequence length="264" mass="31743">MMNRYFFVILLFFTTASYANKDSTRMAMPSIDTLKQSRVDIWNKNLFQEIQKDKRPATVTITDYKSVLDRYQSEEFIYSENIKDKIGFFDRLMTRFNRWLSSLIPNSSFNYNEEFFYFLGILGLAVLIYIFYKLIYSRDSFFRKDNKEPETEGRQNLGYIEQNLMNTDLKPYLVDSIKDRNYTLAIRYMQLLNIQKLAHAHVIKWKYSKTNNDFANEISDSVLKNEFIKCTRVFEYVWFGDFNLTAADFERYHQDFKNFQSKIS</sequence>
<evidence type="ECO:0000259" key="3">
    <source>
        <dbReference type="Pfam" id="PF13559"/>
    </source>
</evidence>
<accession>A0ABV0BZQ4</accession>
<feature type="signal peptide" evidence="2">
    <location>
        <begin position="1"/>
        <end position="21"/>
    </location>
</feature>
<dbReference type="InterPro" id="IPR025403">
    <property type="entry name" value="TgpA-like_C"/>
</dbReference>
<keyword evidence="1" id="KW-1133">Transmembrane helix</keyword>
<keyword evidence="1" id="KW-0812">Transmembrane</keyword>
<keyword evidence="2" id="KW-0732">Signal</keyword>
<feature type="chain" id="PRO_5046081734" evidence="2">
    <location>
        <begin position="22"/>
        <end position="264"/>
    </location>
</feature>
<dbReference type="EMBL" id="JBDJNQ010000015">
    <property type="protein sequence ID" value="MEN5380256.1"/>
    <property type="molecule type" value="Genomic_DNA"/>
</dbReference>
<keyword evidence="1" id="KW-0472">Membrane</keyword>
<evidence type="ECO:0000256" key="1">
    <source>
        <dbReference type="SAM" id="Phobius"/>
    </source>
</evidence>
<feature type="transmembrane region" description="Helical" evidence="1">
    <location>
        <begin position="115"/>
        <end position="135"/>
    </location>
</feature>
<dbReference type="Pfam" id="PF13559">
    <property type="entry name" value="DUF4129"/>
    <property type="match status" value="1"/>
</dbReference>
<comment type="caution">
    <text evidence="4">The sequence shown here is derived from an EMBL/GenBank/DDBJ whole genome shotgun (WGS) entry which is preliminary data.</text>
</comment>
<feature type="domain" description="Protein-glutamine gamma-glutamyltransferase-like C-terminal" evidence="3">
    <location>
        <begin position="195"/>
        <end position="254"/>
    </location>
</feature>
<gene>
    <name evidence="4" type="ORF">ABE541_23525</name>
</gene>